<organism evidence="5 6">
    <name type="scientific">Kushneria aurantia</name>
    <dbReference type="NCBI Taxonomy" id="504092"/>
    <lineage>
        <taxon>Bacteria</taxon>
        <taxon>Pseudomonadati</taxon>
        <taxon>Pseudomonadota</taxon>
        <taxon>Gammaproteobacteria</taxon>
        <taxon>Oceanospirillales</taxon>
        <taxon>Halomonadaceae</taxon>
        <taxon>Kushneria</taxon>
    </lineage>
</organism>
<feature type="domain" description="TraI-like middle" evidence="4">
    <location>
        <begin position="212"/>
        <end position="276"/>
    </location>
</feature>
<gene>
    <name evidence="5" type="primary">traI</name>
    <name evidence="5" type="ORF">ACFFHW_16815</name>
</gene>
<dbReference type="EMBL" id="JBHLVX010000064">
    <property type="protein sequence ID" value="MFC0269628.1"/>
    <property type="molecule type" value="Genomic_DNA"/>
</dbReference>
<dbReference type="Pfam" id="PF22863">
    <property type="entry name" value="TraI_middle"/>
    <property type="match status" value="2"/>
</dbReference>
<feature type="domain" description="MobA/VirD2-like nuclease" evidence="2">
    <location>
        <begin position="58"/>
        <end position="170"/>
    </location>
</feature>
<comment type="caution">
    <text evidence="5">The sequence shown here is derived from an EMBL/GenBank/DDBJ whole genome shotgun (WGS) entry which is preliminary data.</text>
</comment>
<evidence type="ECO:0000313" key="5">
    <source>
        <dbReference type="EMBL" id="MFC0269628.1"/>
    </source>
</evidence>
<evidence type="ECO:0000313" key="6">
    <source>
        <dbReference type="Proteomes" id="UP001589814"/>
    </source>
</evidence>
<feature type="region of interest" description="Disordered" evidence="1">
    <location>
        <begin position="368"/>
        <end position="390"/>
    </location>
</feature>
<evidence type="ECO:0000259" key="3">
    <source>
        <dbReference type="Pfam" id="PF18821"/>
    </source>
</evidence>
<dbReference type="InterPro" id="IPR049751">
    <property type="entry name" value="TraI/MobA_relaxases"/>
</dbReference>
<proteinExistence type="predicted"/>
<feature type="domain" description="TraI-like middle" evidence="4">
    <location>
        <begin position="314"/>
        <end position="372"/>
    </location>
</feature>
<dbReference type="InterPro" id="IPR040677">
    <property type="entry name" value="LPD7"/>
</dbReference>
<name>A0ABV6G7K5_9GAMM</name>
<protein>
    <submittedName>
        <fullName evidence="5">TraI/MobA(P) family conjugative relaxase</fullName>
    </submittedName>
</protein>
<dbReference type="NCBIfam" id="NF041893">
    <property type="entry name" value="TraI_MobP_relax"/>
    <property type="match status" value="1"/>
</dbReference>
<feature type="domain" description="Large polyvalent protein-associated" evidence="3">
    <location>
        <begin position="544"/>
        <end position="636"/>
    </location>
</feature>
<evidence type="ECO:0000259" key="4">
    <source>
        <dbReference type="Pfam" id="PF22863"/>
    </source>
</evidence>
<accession>A0ABV6G7K5</accession>
<dbReference type="InterPro" id="IPR005094">
    <property type="entry name" value="Endonuclease_MobA/VirD2"/>
</dbReference>
<dbReference type="RefSeq" id="WP_019953231.1">
    <property type="nucleotide sequence ID" value="NZ_JBHLVX010000064.1"/>
</dbReference>
<dbReference type="Proteomes" id="UP001589814">
    <property type="component" value="Unassembled WGS sequence"/>
</dbReference>
<evidence type="ECO:0000256" key="1">
    <source>
        <dbReference type="SAM" id="MobiDB-lite"/>
    </source>
</evidence>
<evidence type="ECO:0000259" key="2">
    <source>
        <dbReference type="Pfam" id="PF03432"/>
    </source>
</evidence>
<dbReference type="Pfam" id="PF03432">
    <property type="entry name" value="Relaxase"/>
    <property type="match status" value="1"/>
</dbReference>
<dbReference type="Pfam" id="PF18821">
    <property type="entry name" value="LPD7"/>
    <property type="match status" value="1"/>
</dbReference>
<sequence>MIANVCDRRRDGKSSFRTLKEYLVDKLRSDELDAEDQEVLKPDGTVIAQLSTGVSVEHNGFDLDTLVQEFESVVAMKPRVEDPIYHFVISWAEGDDPGDETMFSCAREAVERLGLGGHQYLSAIHRDTDNPHVHVAVNRVNPDTYKVKHPYNDYYTLGQLMTELEDRHGWAATPQGGPESKPAQRADAHGDLTFEAWCKTHVVPVMKPLLEREQSASWSEIHQVLDAMDVELVEHGQGLVFRTVSDTGTAVAIKASAVHERFSRPRLERVLGAFEAASEEPQDRRYPEDPQAFAAAVKDALGERIARWSGRSRSDWASLHRLMDEHGLQLTPCGQGLTISPANRDGPQMAASKLNRALAKSQLEARLGPYEPPKKAPGSAYARDRQDTPRRTALDATERLQRRYRAYRAERPTYRSLRRDIGRSIRAIRAEVRAERQEVYEHMPPGLVRAAYIQELNWQQARRIQGERLRLLRQFNAQQEADATLEWREWVEEQAKRGDGDAIQQVATWHDPRHRPKNDRVGPAGAMVGYIELAPGAEVLLGWERRRRRNGLCDLYTSGGERVVTQQRNGLKLHRTDDTTVTAAMQLAIDTYGPELRLTGSDEFKRRAIDALIKLEVQGGRHVRLSDPELQERLEKQQKVLAPVAKRPTKLR</sequence>
<reference evidence="5 6" key="1">
    <citation type="submission" date="2024-09" db="EMBL/GenBank/DDBJ databases">
        <authorList>
            <person name="Sun Q."/>
            <person name="Mori K."/>
        </authorList>
    </citation>
    <scope>NUCLEOTIDE SEQUENCE [LARGE SCALE GENOMIC DNA]</scope>
    <source>
        <strain evidence="5 6">CCM 7415</strain>
    </source>
</reference>
<dbReference type="InterPro" id="IPR054462">
    <property type="entry name" value="TraI_M"/>
</dbReference>
<keyword evidence="6" id="KW-1185">Reference proteome</keyword>